<evidence type="ECO:0000313" key="2">
    <source>
        <dbReference type="Proteomes" id="UP000325755"/>
    </source>
</evidence>
<evidence type="ECO:0008006" key="3">
    <source>
        <dbReference type="Google" id="ProtNLM"/>
    </source>
</evidence>
<dbReference type="InParanoid" id="A0A5Q0BLL0"/>
<protein>
    <recommendedName>
        <fullName evidence="3">DUF4019 domain-containing protein</fullName>
    </recommendedName>
</protein>
<accession>A0A5Q0BLL0</accession>
<dbReference type="PROSITE" id="PS51257">
    <property type="entry name" value="PROKAR_LIPOPROTEIN"/>
    <property type="match status" value="1"/>
</dbReference>
<dbReference type="EMBL" id="CP044205">
    <property type="protein sequence ID" value="QFY44723.1"/>
    <property type="molecule type" value="Genomic_DNA"/>
</dbReference>
<evidence type="ECO:0000313" key="1">
    <source>
        <dbReference type="EMBL" id="QFY44723.1"/>
    </source>
</evidence>
<name>A0A5Q0BLL0_9GAMM</name>
<reference evidence="1 2" key="1">
    <citation type="submission" date="2019-09" db="EMBL/GenBank/DDBJ databases">
        <title>Ecophysiology of the spiral-shaped methanotroph Methylospira mobilis as revealed by the complete genome sequence.</title>
        <authorList>
            <person name="Oshkin I.Y."/>
            <person name="Dedysh S.N."/>
            <person name="Miroshnikov K."/>
            <person name="Danilova O.V."/>
            <person name="Hakobyan A."/>
            <person name="Liesack W."/>
        </authorList>
    </citation>
    <scope>NUCLEOTIDE SEQUENCE [LARGE SCALE GENOMIC DNA]</scope>
    <source>
        <strain evidence="1 2">Shm1</strain>
    </source>
</reference>
<dbReference type="KEGG" id="mmob:F6R98_20540"/>
<gene>
    <name evidence="1" type="ORF">F6R98_20540</name>
</gene>
<dbReference type="Proteomes" id="UP000325755">
    <property type="component" value="Chromosome"/>
</dbReference>
<keyword evidence="2" id="KW-1185">Reference proteome</keyword>
<dbReference type="AlphaFoldDB" id="A0A5Q0BLL0"/>
<sequence>MKVKIFIVILFVLLSVIACSGGQEDVDRIARVMQKNPPDEFESVMNLFIDYARKGDLDKMISMTSEVTIRQAGTAELNSAYTSAYKFLQSCISIDYGSDVYYIDNQASGTGSGWKFVKTCNTSEEKKEKFHITLLNENDRIVVTSTGPEPE</sequence>
<dbReference type="RefSeq" id="WP_153250688.1">
    <property type="nucleotide sequence ID" value="NZ_CP044205.1"/>
</dbReference>
<proteinExistence type="predicted"/>
<organism evidence="1 2">
    <name type="scientific">Candidatus Methylospira mobilis</name>
    <dbReference type="NCBI Taxonomy" id="1808979"/>
    <lineage>
        <taxon>Bacteria</taxon>
        <taxon>Pseudomonadati</taxon>
        <taxon>Pseudomonadota</taxon>
        <taxon>Gammaproteobacteria</taxon>
        <taxon>Methylococcales</taxon>
        <taxon>Methylococcaceae</taxon>
        <taxon>Candidatus Methylospira</taxon>
    </lineage>
</organism>